<dbReference type="eggNOG" id="ENOG502QUXC">
    <property type="taxonomic scope" value="Eukaryota"/>
</dbReference>
<dbReference type="HOGENOM" id="CLU_001265_23_3_1"/>
<feature type="transmembrane region" description="Helical" evidence="3">
    <location>
        <begin position="77"/>
        <end position="98"/>
    </location>
</feature>
<evidence type="ECO:0000313" key="5">
    <source>
        <dbReference type="EMBL" id="EED16203.1"/>
    </source>
</evidence>
<dbReference type="Gene3D" id="1.20.1250.20">
    <property type="entry name" value="MFS general substrate transporter like domains"/>
    <property type="match status" value="1"/>
</dbReference>
<feature type="transmembrane region" description="Helical" evidence="3">
    <location>
        <begin position="436"/>
        <end position="457"/>
    </location>
</feature>
<gene>
    <name evidence="5" type="ORF">TSTA_013090</name>
</gene>
<feature type="transmembrane region" description="Helical" evidence="3">
    <location>
        <begin position="174"/>
        <end position="192"/>
    </location>
</feature>
<dbReference type="STRING" id="441959.B8MFA4"/>
<keyword evidence="3" id="KW-0472">Membrane</keyword>
<dbReference type="PANTHER" id="PTHR42910">
    <property type="entry name" value="TRANSPORTER SCO4007-RELATED"/>
    <property type="match status" value="1"/>
</dbReference>
<feature type="compositionally biased region" description="Basic and acidic residues" evidence="2">
    <location>
        <begin position="477"/>
        <end position="491"/>
    </location>
</feature>
<feature type="transmembrane region" description="Helical" evidence="3">
    <location>
        <begin position="312"/>
        <end position="333"/>
    </location>
</feature>
<evidence type="ECO:0000259" key="4">
    <source>
        <dbReference type="PROSITE" id="PS50850"/>
    </source>
</evidence>
<dbReference type="InterPro" id="IPR011701">
    <property type="entry name" value="MFS"/>
</dbReference>
<dbReference type="InterPro" id="IPR036259">
    <property type="entry name" value="MFS_trans_sf"/>
</dbReference>
<dbReference type="OMA" id="FWTPLAF"/>
<dbReference type="VEuPathDB" id="FungiDB:TSTA_013090"/>
<protein>
    <recommendedName>
        <fullName evidence="4">Major facilitator superfamily (MFS) profile domain-containing protein</fullName>
    </recommendedName>
</protein>
<dbReference type="Proteomes" id="UP000001745">
    <property type="component" value="Unassembled WGS sequence"/>
</dbReference>
<dbReference type="SUPFAM" id="SSF103473">
    <property type="entry name" value="MFS general substrate transporter"/>
    <property type="match status" value="1"/>
</dbReference>
<dbReference type="CDD" id="cd17324">
    <property type="entry name" value="MFS_NepI_like"/>
    <property type="match status" value="1"/>
</dbReference>
<feature type="transmembrane region" description="Helical" evidence="3">
    <location>
        <begin position="148"/>
        <end position="168"/>
    </location>
</feature>
<feature type="domain" description="Major facilitator superfamily (MFS) profile" evidence="4">
    <location>
        <begin position="78"/>
        <end position="461"/>
    </location>
</feature>
<sequence>MSSTEPAPTGGIEPVSENADNSNTEIIHRPEYEDDAFNSSEKNKSHSSLGIVLRQILNTLNWVPPSCRYDPENPREFTLALNLLFGFAGTFTVANLYYSHPILDVLAKEFKVSQERASIIPTCAQGGYAAGLLFICPLGDLLKRRPMVLWLMFFTATMTLGLCLTKSFDAFVVLNFIMSVTTVTPQIMLPLVGTLAPPNRRATALSIVVSALMLGLLMARLLSGIIANYSSWRNVYWMSFALQYSILTLLWIWMPDYPQSNKNISYFRILFSILELLVKYPVLVQASLIAFLNSSCFTSFWTTLTFLLSGDPYNYSTVIIGLFALCGIGTMFFGPFFANKFIDRFPIHISVLLGICTSLIGIVIGTYTGKITIAGPILQAIIFDFGSQITQIANRTAIYGVAPKAANRVNTAFMIFSFCGQLMGTAVGNKLYARGGWIRSGSASVGFMGGSVIILLLRGPMETRWFGWRGGLGPNRRDIVAGKNGSDEEKQQQQQNSGVGQSDSEKTVVGDGDEIVRSRDSRLQSKEVIHLYNEEQEQKDDRTEIREEKDVEDR</sequence>
<keyword evidence="3" id="KW-0812">Transmembrane</keyword>
<dbReference type="RefSeq" id="XP_002483437.1">
    <property type="nucleotide sequence ID" value="XM_002483392.1"/>
</dbReference>
<dbReference type="GO" id="GO:0022857">
    <property type="term" value="F:transmembrane transporter activity"/>
    <property type="evidence" value="ECO:0007669"/>
    <property type="project" value="InterPro"/>
</dbReference>
<dbReference type="InterPro" id="IPR020846">
    <property type="entry name" value="MFS_dom"/>
</dbReference>
<feature type="transmembrane region" description="Helical" evidence="3">
    <location>
        <begin position="345"/>
        <end position="367"/>
    </location>
</feature>
<accession>B8MFA4</accession>
<dbReference type="PANTHER" id="PTHR42910:SF1">
    <property type="entry name" value="MAJOR FACILITATOR SUPERFAMILY (MFS) PROFILE DOMAIN-CONTAINING PROTEIN"/>
    <property type="match status" value="1"/>
</dbReference>
<reference evidence="6" key="1">
    <citation type="journal article" date="2015" name="Genome Announc.">
        <title>Genome sequence of the AIDS-associated pathogen Penicillium marneffei (ATCC18224) and its near taxonomic relative Talaromyces stipitatus (ATCC10500).</title>
        <authorList>
            <person name="Nierman W.C."/>
            <person name="Fedorova-Abrams N.D."/>
            <person name="Andrianopoulos A."/>
        </authorList>
    </citation>
    <scope>NUCLEOTIDE SEQUENCE [LARGE SCALE GENOMIC DNA]</scope>
    <source>
        <strain evidence="6">ATCC 10500 / CBS 375.48 / QM 6759 / NRRL 1006</strain>
    </source>
</reference>
<dbReference type="OrthoDB" id="2105912at2759"/>
<keyword evidence="3" id="KW-1133">Transmembrane helix</keyword>
<feature type="transmembrane region" description="Helical" evidence="3">
    <location>
        <begin position="204"/>
        <end position="229"/>
    </location>
</feature>
<dbReference type="AlphaFoldDB" id="B8MFA4"/>
<dbReference type="GO" id="GO:0016020">
    <property type="term" value="C:membrane"/>
    <property type="evidence" value="ECO:0007669"/>
    <property type="project" value="UniProtKB-SubCell"/>
</dbReference>
<feature type="transmembrane region" description="Helical" evidence="3">
    <location>
        <begin position="235"/>
        <end position="254"/>
    </location>
</feature>
<comment type="subcellular location">
    <subcellularLocation>
        <location evidence="1">Membrane</location>
        <topology evidence="1">Multi-pass membrane protein</topology>
    </subcellularLocation>
</comment>
<dbReference type="Pfam" id="PF07690">
    <property type="entry name" value="MFS_1"/>
    <property type="match status" value="1"/>
</dbReference>
<evidence type="ECO:0000256" key="2">
    <source>
        <dbReference type="SAM" id="MobiDB-lite"/>
    </source>
</evidence>
<evidence type="ECO:0000313" key="6">
    <source>
        <dbReference type="Proteomes" id="UP000001745"/>
    </source>
</evidence>
<organism evidence="5 6">
    <name type="scientific">Talaromyces stipitatus (strain ATCC 10500 / CBS 375.48 / QM 6759 / NRRL 1006)</name>
    <name type="common">Penicillium stipitatum</name>
    <dbReference type="NCBI Taxonomy" id="441959"/>
    <lineage>
        <taxon>Eukaryota</taxon>
        <taxon>Fungi</taxon>
        <taxon>Dikarya</taxon>
        <taxon>Ascomycota</taxon>
        <taxon>Pezizomycotina</taxon>
        <taxon>Eurotiomycetes</taxon>
        <taxon>Eurotiomycetidae</taxon>
        <taxon>Eurotiales</taxon>
        <taxon>Trichocomaceae</taxon>
        <taxon>Talaromyces</taxon>
        <taxon>Talaromyces sect. Talaromyces</taxon>
    </lineage>
</organism>
<evidence type="ECO:0000256" key="1">
    <source>
        <dbReference type="ARBA" id="ARBA00004141"/>
    </source>
</evidence>
<feature type="region of interest" description="Disordered" evidence="2">
    <location>
        <begin position="1"/>
        <end position="23"/>
    </location>
</feature>
<dbReference type="PhylomeDB" id="B8MFA4"/>
<dbReference type="PROSITE" id="PS50850">
    <property type="entry name" value="MFS"/>
    <property type="match status" value="1"/>
</dbReference>
<dbReference type="InParanoid" id="B8MFA4"/>
<feature type="region of interest" description="Disordered" evidence="2">
    <location>
        <begin position="477"/>
        <end position="554"/>
    </location>
</feature>
<feature type="compositionally biased region" description="Basic and acidic residues" evidence="2">
    <location>
        <begin position="539"/>
        <end position="554"/>
    </location>
</feature>
<feature type="transmembrane region" description="Helical" evidence="3">
    <location>
        <begin position="405"/>
        <end position="424"/>
    </location>
</feature>
<dbReference type="EMBL" id="EQ962656">
    <property type="protein sequence ID" value="EED16203.1"/>
    <property type="molecule type" value="Genomic_DNA"/>
</dbReference>
<name>B8MFA4_TALSN</name>
<dbReference type="GeneID" id="8108185"/>
<keyword evidence="6" id="KW-1185">Reference proteome</keyword>
<proteinExistence type="predicted"/>
<evidence type="ECO:0000256" key="3">
    <source>
        <dbReference type="SAM" id="Phobius"/>
    </source>
</evidence>
<feature type="compositionally biased region" description="Basic and acidic residues" evidence="2">
    <location>
        <begin position="503"/>
        <end position="533"/>
    </location>
</feature>